<name>A0A0R3WZ22_HYDTA</name>
<dbReference type="Proteomes" id="UP000274429">
    <property type="component" value="Unassembled WGS sequence"/>
</dbReference>
<organism evidence="3">
    <name type="scientific">Hydatigena taeniaeformis</name>
    <name type="common">Feline tapeworm</name>
    <name type="synonym">Taenia taeniaeformis</name>
    <dbReference type="NCBI Taxonomy" id="6205"/>
    <lineage>
        <taxon>Eukaryota</taxon>
        <taxon>Metazoa</taxon>
        <taxon>Spiralia</taxon>
        <taxon>Lophotrochozoa</taxon>
        <taxon>Platyhelminthes</taxon>
        <taxon>Cestoda</taxon>
        <taxon>Eucestoda</taxon>
        <taxon>Cyclophyllidea</taxon>
        <taxon>Taeniidae</taxon>
        <taxon>Hydatigera</taxon>
    </lineage>
</organism>
<accession>A0A0R3WZ22</accession>
<proteinExistence type="predicted"/>
<gene>
    <name evidence="1" type="ORF">TTAC_LOCUS5997</name>
</gene>
<dbReference type="AlphaFoldDB" id="A0A0R3WZ22"/>
<evidence type="ECO:0000313" key="2">
    <source>
        <dbReference type="Proteomes" id="UP000274429"/>
    </source>
</evidence>
<evidence type="ECO:0000313" key="1">
    <source>
        <dbReference type="EMBL" id="VDM28149.1"/>
    </source>
</evidence>
<protein>
    <submittedName>
        <fullName evidence="3">ABC transporter ATP-binding protein</fullName>
    </submittedName>
</protein>
<reference evidence="3" key="1">
    <citation type="submission" date="2017-02" db="UniProtKB">
        <authorList>
            <consortium name="WormBaseParasite"/>
        </authorList>
    </citation>
    <scope>IDENTIFICATION</scope>
</reference>
<dbReference type="EMBL" id="UYWX01010127">
    <property type="protein sequence ID" value="VDM28149.1"/>
    <property type="molecule type" value="Genomic_DNA"/>
</dbReference>
<reference evidence="1 2" key="2">
    <citation type="submission" date="2018-11" db="EMBL/GenBank/DDBJ databases">
        <authorList>
            <consortium name="Pathogen Informatics"/>
        </authorList>
    </citation>
    <scope>NUCLEOTIDE SEQUENCE [LARGE SCALE GENOMIC DNA]</scope>
</reference>
<evidence type="ECO:0000313" key="3">
    <source>
        <dbReference type="WBParaSite" id="TTAC_0000601201-mRNA-1"/>
    </source>
</evidence>
<dbReference type="WBParaSite" id="TTAC_0000601201-mRNA-1">
    <property type="protein sequence ID" value="TTAC_0000601201-mRNA-1"/>
    <property type="gene ID" value="TTAC_0000601201"/>
</dbReference>
<keyword evidence="2" id="KW-1185">Reference proteome</keyword>
<sequence>MLIVCLAYRGIYESYDFGAADVNVCGVDSVLRVSGT</sequence>